<evidence type="ECO:0000313" key="13">
    <source>
        <dbReference type="Proteomes" id="UP001501697"/>
    </source>
</evidence>
<dbReference type="SMART" id="SM01192">
    <property type="entry name" value="Enolase_C"/>
    <property type="match status" value="1"/>
</dbReference>
<organism evidence="12 13">
    <name type="scientific">Microbacterium awajiense</name>
    <dbReference type="NCBI Taxonomy" id="415214"/>
    <lineage>
        <taxon>Bacteria</taxon>
        <taxon>Bacillati</taxon>
        <taxon>Actinomycetota</taxon>
        <taxon>Actinomycetes</taxon>
        <taxon>Micrococcales</taxon>
        <taxon>Microbacteriaceae</taxon>
        <taxon>Microbacterium</taxon>
    </lineage>
</organism>
<dbReference type="Pfam" id="PF00113">
    <property type="entry name" value="Enolase_C"/>
    <property type="match status" value="1"/>
</dbReference>
<dbReference type="InterPro" id="IPR020810">
    <property type="entry name" value="Enolase_C"/>
</dbReference>
<dbReference type="PIRSF" id="PIRSF001400">
    <property type="entry name" value="Enolase"/>
    <property type="match status" value="1"/>
</dbReference>
<dbReference type="InterPro" id="IPR000941">
    <property type="entry name" value="Enolase"/>
</dbReference>
<name>A0ABP7AS18_9MICO</name>
<evidence type="ECO:0000256" key="6">
    <source>
        <dbReference type="ARBA" id="ARBA00022842"/>
    </source>
</evidence>
<evidence type="ECO:0000256" key="4">
    <source>
        <dbReference type="ARBA" id="ARBA00017068"/>
    </source>
</evidence>
<keyword evidence="7 9" id="KW-0324">Glycolysis</keyword>
<dbReference type="EMBL" id="BAAAYU010000005">
    <property type="protein sequence ID" value="GAA3639370.1"/>
    <property type="molecule type" value="Genomic_DNA"/>
</dbReference>
<dbReference type="PANTHER" id="PTHR11902">
    <property type="entry name" value="ENOLASE"/>
    <property type="match status" value="1"/>
</dbReference>
<feature type="binding site" evidence="9">
    <location>
        <position position="366"/>
    </location>
    <ligand>
        <name>(2R)-2-phosphoglycerate</name>
        <dbReference type="ChEBI" id="CHEBI:58289"/>
    </ligand>
</feature>
<evidence type="ECO:0000256" key="7">
    <source>
        <dbReference type="ARBA" id="ARBA00023152"/>
    </source>
</evidence>
<dbReference type="SMART" id="SM01193">
    <property type="entry name" value="Enolase_N"/>
    <property type="match status" value="1"/>
</dbReference>
<dbReference type="Gene3D" id="3.30.390.10">
    <property type="entry name" value="Enolase-like, N-terminal domain"/>
    <property type="match status" value="1"/>
</dbReference>
<evidence type="ECO:0000256" key="2">
    <source>
        <dbReference type="ARBA" id="ARBA00009604"/>
    </source>
</evidence>
<comment type="cofactor">
    <cofactor evidence="9">
        <name>Mg(2+)</name>
        <dbReference type="ChEBI" id="CHEBI:18420"/>
    </cofactor>
    <text evidence="9">Binds a second Mg(2+) ion via substrate during catalysis.</text>
</comment>
<dbReference type="RefSeq" id="WP_344738794.1">
    <property type="nucleotide sequence ID" value="NZ_BAAAYU010000005.1"/>
</dbReference>
<dbReference type="SFLD" id="SFLDS00001">
    <property type="entry name" value="Enolase"/>
    <property type="match status" value="1"/>
</dbReference>
<evidence type="ECO:0000313" key="12">
    <source>
        <dbReference type="EMBL" id="GAA3639370.1"/>
    </source>
</evidence>
<keyword evidence="5 9" id="KW-0964">Secreted</keyword>
<dbReference type="HAMAP" id="MF_00318">
    <property type="entry name" value="Enolase"/>
    <property type="match status" value="1"/>
</dbReference>
<dbReference type="InterPro" id="IPR029017">
    <property type="entry name" value="Enolase-like_N"/>
</dbReference>
<keyword evidence="6 9" id="KW-0460">Magnesium</keyword>
<dbReference type="EC" id="4.2.1.11" evidence="3 9"/>
<dbReference type="Gene3D" id="3.20.20.120">
    <property type="entry name" value="Enolase-like C-terminal domain"/>
    <property type="match status" value="1"/>
</dbReference>
<feature type="binding site" evidence="9">
    <location>
        <position position="312"/>
    </location>
    <ligand>
        <name>Mg(2+)</name>
        <dbReference type="ChEBI" id="CHEBI:18420"/>
    </ligand>
</feature>
<keyword evidence="9" id="KW-0479">Metal-binding</keyword>
<evidence type="ECO:0000256" key="3">
    <source>
        <dbReference type="ARBA" id="ARBA00012058"/>
    </source>
</evidence>
<gene>
    <name evidence="12" type="primary">eno_2</name>
    <name evidence="9" type="synonym">eno</name>
    <name evidence="12" type="ORF">GCM10022200_23550</name>
</gene>
<protein>
    <recommendedName>
        <fullName evidence="4 9">Enolase</fullName>
        <ecNumber evidence="3 9">4.2.1.11</ecNumber>
    </recommendedName>
    <alternativeName>
        <fullName evidence="9">2-phospho-D-glycerate hydro-lyase</fullName>
    </alternativeName>
    <alternativeName>
        <fullName evidence="9">2-phosphoglycerate dehydratase</fullName>
    </alternativeName>
</protein>
<reference evidence="13" key="1">
    <citation type="journal article" date="2019" name="Int. J. Syst. Evol. Microbiol.">
        <title>The Global Catalogue of Microorganisms (GCM) 10K type strain sequencing project: providing services to taxonomists for standard genome sequencing and annotation.</title>
        <authorList>
            <consortium name="The Broad Institute Genomics Platform"/>
            <consortium name="The Broad Institute Genome Sequencing Center for Infectious Disease"/>
            <person name="Wu L."/>
            <person name="Ma J."/>
        </authorList>
    </citation>
    <scope>NUCLEOTIDE SEQUENCE [LARGE SCALE GENOMIC DNA]</scope>
    <source>
        <strain evidence="13">JCM 16544</strain>
    </source>
</reference>
<accession>A0ABP7AS18</accession>
<comment type="similarity">
    <text evidence="2 9">Belongs to the enolase family.</text>
</comment>
<dbReference type="Pfam" id="PF03952">
    <property type="entry name" value="Enolase_N"/>
    <property type="match status" value="1"/>
</dbReference>
<evidence type="ECO:0000256" key="9">
    <source>
        <dbReference type="HAMAP-Rule" id="MF_00318"/>
    </source>
</evidence>
<feature type="binding site" evidence="9">
    <location>
        <position position="337"/>
    </location>
    <ligand>
        <name>(2R)-2-phosphoglycerate</name>
        <dbReference type="ChEBI" id="CHEBI:58289"/>
    </ligand>
</feature>
<dbReference type="Proteomes" id="UP001501697">
    <property type="component" value="Unassembled WGS sequence"/>
</dbReference>
<keyword evidence="13" id="KW-1185">Reference proteome</keyword>
<dbReference type="InterPro" id="IPR020811">
    <property type="entry name" value="Enolase_N"/>
</dbReference>
<evidence type="ECO:0000256" key="8">
    <source>
        <dbReference type="ARBA" id="ARBA00023239"/>
    </source>
</evidence>
<comment type="function">
    <text evidence="9">Catalyzes the reversible conversion of 2-phosphoglycerate (2-PG) into phosphoenolpyruvate (PEP). It is essential for the degradation of carbohydrates via glycolysis.</text>
</comment>
<dbReference type="PANTHER" id="PTHR11902:SF1">
    <property type="entry name" value="ENOLASE"/>
    <property type="match status" value="1"/>
</dbReference>
<feature type="binding site" evidence="9">
    <location>
        <position position="367"/>
    </location>
    <ligand>
        <name>(2R)-2-phosphoglycerate</name>
        <dbReference type="ChEBI" id="CHEBI:58289"/>
    </ligand>
</feature>
<comment type="catalytic activity">
    <reaction evidence="9">
        <text>(2R)-2-phosphoglycerate = phosphoenolpyruvate + H2O</text>
        <dbReference type="Rhea" id="RHEA:10164"/>
        <dbReference type="ChEBI" id="CHEBI:15377"/>
        <dbReference type="ChEBI" id="CHEBI:58289"/>
        <dbReference type="ChEBI" id="CHEBI:58702"/>
        <dbReference type="EC" id="4.2.1.11"/>
    </reaction>
</comment>
<keyword evidence="9" id="KW-0963">Cytoplasm</keyword>
<keyword evidence="8 9" id="KW-0456">Lyase</keyword>
<feature type="active site" description="Proton acceptor" evidence="9">
    <location>
        <position position="337"/>
    </location>
</feature>
<dbReference type="PRINTS" id="PR00148">
    <property type="entry name" value="ENOLASE"/>
</dbReference>
<feature type="binding site" evidence="9">
    <location>
        <position position="243"/>
    </location>
    <ligand>
        <name>Mg(2+)</name>
        <dbReference type="ChEBI" id="CHEBI:18420"/>
    </ligand>
</feature>
<evidence type="ECO:0000259" key="11">
    <source>
        <dbReference type="SMART" id="SM01193"/>
    </source>
</evidence>
<feature type="binding site" evidence="9">
    <location>
        <position position="388"/>
    </location>
    <ligand>
        <name>(2R)-2-phosphoglycerate</name>
        <dbReference type="ChEBI" id="CHEBI:58289"/>
    </ligand>
</feature>
<feature type="domain" description="Enolase N-terminal" evidence="11">
    <location>
        <begin position="6"/>
        <end position="135"/>
    </location>
</feature>
<dbReference type="SFLD" id="SFLDG00178">
    <property type="entry name" value="enolase"/>
    <property type="match status" value="1"/>
</dbReference>
<evidence type="ECO:0000256" key="1">
    <source>
        <dbReference type="ARBA" id="ARBA00005031"/>
    </source>
</evidence>
<feature type="active site" description="Proton donor" evidence="9">
    <location>
        <position position="207"/>
    </location>
</feature>
<comment type="caution">
    <text evidence="12">The sequence shown here is derived from an EMBL/GenBank/DDBJ whole genome shotgun (WGS) entry which is preliminary data.</text>
</comment>
<feature type="binding site" evidence="9">
    <location>
        <position position="164"/>
    </location>
    <ligand>
        <name>(2R)-2-phosphoglycerate</name>
        <dbReference type="ChEBI" id="CHEBI:58289"/>
    </ligand>
</feature>
<dbReference type="InterPro" id="IPR036849">
    <property type="entry name" value="Enolase-like_C_sf"/>
</dbReference>
<dbReference type="SFLD" id="SFLDF00002">
    <property type="entry name" value="enolase"/>
    <property type="match status" value="1"/>
</dbReference>
<evidence type="ECO:0000259" key="10">
    <source>
        <dbReference type="SMART" id="SM01192"/>
    </source>
</evidence>
<comment type="subcellular location">
    <subcellularLocation>
        <location evidence="9">Cytoplasm</location>
    </subcellularLocation>
    <subcellularLocation>
        <location evidence="9">Secreted</location>
    </subcellularLocation>
    <subcellularLocation>
        <location evidence="9">Cell surface</location>
    </subcellularLocation>
    <text evidence="9">Fractions of enolase are present in both the cytoplasm and on the cell surface.</text>
</comment>
<proteinExistence type="inferred from homology"/>
<dbReference type="SUPFAM" id="SSF51604">
    <property type="entry name" value="Enolase C-terminal domain-like"/>
    <property type="match status" value="1"/>
</dbReference>
<evidence type="ECO:0000256" key="5">
    <source>
        <dbReference type="ARBA" id="ARBA00022525"/>
    </source>
</evidence>
<sequence>MTDDRIARTHAWEALDSRGRPTVACTLTLANGVEGRAVVPSGASTGRHEALEQRDGGERYGGWGVSGAVRAVNEEYARVVEGRSVADRVGIDAAVEEHDGTDNLGRLGSNAALAISLAATVAHAASERTPLWSTLTGPRPASIPMPMVNILSGGAHAGRAVDVQDFLAVPVGAASFTEGIEQVARVRAECARLLDQRGGWSALVADEGGLAAKLDSNEAVLALLADGIDAAGFGADEMAIALDIAATQLVEGGAIVLAGQGERLGVAEWLDLVAGWTERYPIVSIEDVVGEDDWEGSRAATARLPHVQMLGDDHFATNLDRVRRGIDERSANAVLVKVNQAGSVSRAERVVFEAIGAGFETVVSARSGDTEDSWLADLAVGWGARQIKVGSTMRSERTAKWNRLLELESVGDLPFAGREALAGQRSAEQG</sequence>
<feature type="domain" description="Enolase C-terminal TIM barrel" evidence="10">
    <location>
        <begin position="140"/>
        <end position="423"/>
    </location>
</feature>
<feature type="binding site" evidence="9">
    <location>
        <position position="286"/>
    </location>
    <ligand>
        <name>Mg(2+)</name>
        <dbReference type="ChEBI" id="CHEBI:18420"/>
    </ligand>
</feature>
<comment type="pathway">
    <text evidence="1 9">Carbohydrate degradation; glycolysis; pyruvate from D-glyceraldehyde 3-phosphate: step 4/5.</text>
</comment>
<dbReference type="SUPFAM" id="SSF54826">
    <property type="entry name" value="Enolase N-terminal domain-like"/>
    <property type="match status" value="1"/>
</dbReference>